<reference evidence="2 3" key="1">
    <citation type="submission" date="2021-06" db="EMBL/GenBank/DDBJ databases">
        <title>Caerostris darwini draft genome.</title>
        <authorList>
            <person name="Kono N."/>
            <person name="Arakawa K."/>
        </authorList>
    </citation>
    <scope>NUCLEOTIDE SEQUENCE [LARGE SCALE GENOMIC DNA]</scope>
</reference>
<organism evidence="2 3">
    <name type="scientific">Caerostris darwini</name>
    <dbReference type="NCBI Taxonomy" id="1538125"/>
    <lineage>
        <taxon>Eukaryota</taxon>
        <taxon>Metazoa</taxon>
        <taxon>Ecdysozoa</taxon>
        <taxon>Arthropoda</taxon>
        <taxon>Chelicerata</taxon>
        <taxon>Arachnida</taxon>
        <taxon>Araneae</taxon>
        <taxon>Araneomorphae</taxon>
        <taxon>Entelegynae</taxon>
        <taxon>Araneoidea</taxon>
        <taxon>Araneidae</taxon>
        <taxon>Caerostris</taxon>
    </lineage>
</organism>
<sequence length="412" mass="46119">MDCIPVLDFEVHYCKNFTNQHRQSSATLPRSSSDNLVEDIDSRSTLPMNYGAGWPAMGQINSSTQHSFLPVMHQQTYCEGMSAAEMVSQYGVTDQNPYTNETSDFLFPGRLPIEEIESKLLHLQHAIGARNVIEDYQYGDALIPECNPMSIAVRNFLPGFQQTLDQRNAPMNRMFQHPTAPSQIECSGISRTNEVSALFPSTYNNFGSSEHILTNETSQYSGIAFETPNLNSQNAQYSTRNPIHPTNSVEQKETFALEILTYDDPVENVPFCINSLCSNKEGNIIENNNLNNITDATSLPSTSQISMEYQESPVTNIHAIKFKEDNKPKHKKLADFNYGIAETFCNPVNTTQIRQCKFGLGANNNKIEPCVFERLGLVTCSSENHQASSISTTSIVQESHATTRSSERHDFQ</sequence>
<keyword evidence="3" id="KW-1185">Reference proteome</keyword>
<dbReference type="Proteomes" id="UP001054837">
    <property type="component" value="Unassembled WGS sequence"/>
</dbReference>
<evidence type="ECO:0000256" key="1">
    <source>
        <dbReference type="SAM" id="MobiDB-lite"/>
    </source>
</evidence>
<feature type="region of interest" description="Disordered" evidence="1">
    <location>
        <begin position="389"/>
        <end position="412"/>
    </location>
</feature>
<dbReference type="AlphaFoldDB" id="A0AAV4SCY3"/>
<name>A0AAV4SCY3_9ARAC</name>
<feature type="compositionally biased region" description="Polar residues" evidence="1">
    <location>
        <begin position="389"/>
        <end position="404"/>
    </location>
</feature>
<gene>
    <name evidence="2" type="ORF">CDAR_583961</name>
</gene>
<evidence type="ECO:0000313" key="3">
    <source>
        <dbReference type="Proteomes" id="UP001054837"/>
    </source>
</evidence>
<protein>
    <submittedName>
        <fullName evidence="2">Uncharacterized protein</fullName>
    </submittedName>
</protein>
<dbReference type="EMBL" id="BPLQ01007465">
    <property type="protein sequence ID" value="GIY30290.1"/>
    <property type="molecule type" value="Genomic_DNA"/>
</dbReference>
<accession>A0AAV4SCY3</accession>
<evidence type="ECO:0000313" key="2">
    <source>
        <dbReference type="EMBL" id="GIY30290.1"/>
    </source>
</evidence>
<proteinExistence type="predicted"/>
<comment type="caution">
    <text evidence="2">The sequence shown here is derived from an EMBL/GenBank/DDBJ whole genome shotgun (WGS) entry which is preliminary data.</text>
</comment>